<reference evidence="3 4" key="1">
    <citation type="journal article" date="2017" name="Mycologia">
        <title>Bifiguratus adelaidae, gen. et sp. nov., a new member of Mucoromycotina in endophytic and soil-dwelling habitats.</title>
        <authorList>
            <person name="Torres-Cruz T.J."/>
            <person name="Billingsley Tobias T.L."/>
            <person name="Almatruk M."/>
            <person name="Hesse C."/>
            <person name="Kuske C.R."/>
            <person name="Desiro A."/>
            <person name="Benucci G.M."/>
            <person name="Bonito G."/>
            <person name="Stajich J.E."/>
            <person name="Dunlap C."/>
            <person name="Arnold A.E."/>
            <person name="Porras-Alfaro A."/>
        </authorList>
    </citation>
    <scope>NUCLEOTIDE SEQUENCE [LARGE SCALE GENOMIC DNA]</scope>
    <source>
        <strain evidence="3 4">AZ0501</strain>
    </source>
</reference>
<feature type="signal peptide" evidence="2">
    <location>
        <begin position="1"/>
        <end position="19"/>
    </location>
</feature>
<keyword evidence="4" id="KW-1185">Reference proteome</keyword>
<name>A0A261Y6P0_9FUNG</name>
<feature type="compositionally biased region" description="Polar residues" evidence="1">
    <location>
        <begin position="164"/>
        <end position="174"/>
    </location>
</feature>
<keyword evidence="2" id="KW-0732">Signal</keyword>
<evidence type="ECO:0000313" key="4">
    <source>
        <dbReference type="Proteomes" id="UP000242875"/>
    </source>
</evidence>
<accession>A0A261Y6P0</accession>
<dbReference type="Proteomes" id="UP000242875">
    <property type="component" value="Unassembled WGS sequence"/>
</dbReference>
<dbReference type="EMBL" id="MVBO01000005">
    <property type="protein sequence ID" value="OZJ06272.1"/>
    <property type="molecule type" value="Genomic_DNA"/>
</dbReference>
<proteinExistence type="predicted"/>
<dbReference type="AlphaFoldDB" id="A0A261Y6P0"/>
<feature type="compositionally biased region" description="Polar residues" evidence="1">
    <location>
        <begin position="298"/>
        <end position="325"/>
    </location>
</feature>
<protein>
    <submittedName>
        <fullName evidence="3">Uncharacterized protein</fullName>
    </submittedName>
</protein>
<comment type="caution">
    <text evidence="3">The sequence shown here is derived from an EMBL/GenBank/DDBJ whole genome shotgun (WGS) entry which is preliminary data.</text>
</comment>
<evidence type="ECO:0000256" key="2">
    <source>
        <dbReference type="SAM" id="SignalP"/>
    </source>
</evidence>
<organism evidence="3 4">
    <name type="scientific">Bifiguratus adelaidae</name>
    <dbReference type="NCBI Taxonomy" id="1938954"/>
    <lineage>
        <taxon>Eukaryota</taxon>
        <taxon>Fungi</taxon>
        <taxon>Fungi incertae sedis</taxon>
        <taxon>Mucoromycota</taxon>
        <taxon>Mucoromycotina</taxon>
        <taxon>Endogonomycetes</taxon>
        <taxon>Endogonales</taxon>
        <taxon>Endogonales incertae sedis</taxon>
        <taxon>Bifiguratus</taxon>
    </lineage>
</organism>
<feature type="compositionally biased region" description="Low complexity" evidence="1">
    <location>
        <begin position="326"/>
        <end position="341"/>
    </location>
</feature>
<feature type="region of interest" description="Disordered" evidence="1">
    <location>
        <begin position="164"/>
        <end position="197"/>
    </location>
</feature>
<gene>
    <name evidence="3" type="ORF">BZG36_00771</name>
</gene>
<feature type="compositionally biased region" description="Low complexity" evidence="1">
    <location>
        <begin position="101"/>
        <end position="124"/>
    </location>
</feature>
<evidence type="ECO:0000256" key="1">
    <source>
        <dbReference type="SAM" id="MobiDB-lite"/>
    </source>
</evidence>
<feature type="chain" id="PRO_5012966831" evidence="2">
    <location>
        <begin position="20"/>
        <end position="377"/>
    </location>
</feature>
<feature type="region of interest" description="Disordered" evidence="1">
    <location>
        <begin position="101"/>
        <end position="125"/>
    </location>
</feature>
<sequence length="377" mass="39537">MLLHSLFALTILPLHVVLGVESESASGTPIVAQSGLNGAITVLPVSKEKQQLIGTMSKGDNALRFKVVGDTENDKADMAPTSESSSGSSYNAHIKEITLPLSPNFENSPSSEASSATSSDAVSEQATIDEEMDDFLRYLSNLSPIHAPQISAIGINEPIVASKTPNQVTDTLPSRSKEGDTGAIESTPSNVDTIVPERPGSEAKITVKHEVEESMPTKASPLPNAMIGNDVTTPLAQDTIDLNNQNLPDPAIMDPATLDNLKSMFNVVPSQTLRAIASPSPDNVVASTSSPPEAKETSMLSPTTTMSATRLNTQMTQLSEATPSKSNSRTTVTTPSRTSQSASTDGAKPTDQSSNNAFAHSVSLSSILFIAAIVPLI</sequence>
<feature type="region of interest" description="Disordered" evidence="1">
    <location>
        <begin position="279"/>
        <end position="354"/>
    </location>
</feature>
<evidence type="ECO:0000313" key="3">
    <source>
        <dbReference type="EMBL" id="OZJ06272.1"/>
    </source>
</evidence>